<accession>A0AA42B1D3</accession>
<evidence type="ECO:0000256" key="1">
    <source>
        <dbReference type="SAM" id="MobiDB-lite"/>
    </source>
</evidence>
<reference evidence="4" key="1">
    <citation type="submission" date="2022-03" db="EMBL/GenBank/DDBJ databases">
        <title>A functionally conserved STORR gene fusion in Papaver species that diverged 16.8 million years ago.</title>
        <authorList>
            <person name="Catania T."/>
        </authorList>
    </citation>
    <scope>NUCLEOTIDE SEQUENCE</scope>
    <source>
        <strain evidence="4">S-191538</strain>
    </source>
</reference>
<dbReference type="InterPro" id="IPR036869">
    <property type="entry name" value="J_dom_sf"/>
</dbReference>
<evidence type="ECO:0000259" key="3">
    <source>
        <dbReference type="PROSITE" id="PS50076"/>
    </source>
</evidence>
<keyword evidence="5" id="KW-1185">Reference proteome</keyword>
<dbReference type="AlphaFoldDB" id="A0AA42B1D3"/>
<dbReference type="PRINTS" id="PR00625">
    <property type="entry name" value="JDOMAIN"/>
</dbReference>
<dbReference type="SMART" id="SM00271">
    <property type="entry name" value="DnaJ"/>
    <property type="match status" value="1"/>
</dbReference>
<dbReference type="Gene3D" id="1.10.287.110">
    <property type="entry name" value="DnaJ domain"/>
    <property type="match status" value="1"/>
</dbReference>
<dbReference type="EMBL" id="JAJJMA010298099">
    <property type="protein sequence ID" value="MCL7047863.1"/>
    <property type="molecule type" value="Genomic_DNA"/>
</dbReference>
<evidence type="ECO:0000313" key="4">
    <source>
        <dbReference type="EMBL" id="MCL7047863.1"/>
    </source>
</evidence>
<dbReference type="Pfam" id="PF00226">
    <property type="entry name" value="DnaJ"/>
    <property type="match status" value="1"/>
</dbReference>
<sequence>MDHYKVLGLPKTATKLEIRDAFKKLALLHHPDKHSNSPQAEIDECTEKFRAICEAYDFLINDQLTSSSSPSTSSSPVSRNGVRRHQPKYKASGAFGDGEWTYEGDIDPQSIKNFFYGAAFAGVLLVGSVVLKVAKKVLD</sequence>
<name>A0AA42B1D3_PAPNU</name>
<keyword evidence="2" id="KW-1133">Transmembrane helix</keyword>
<dbReference type="Proteomes" id="UP001177140">
    <property type="component" value="Unassembled WGS sequence"/>
</dbReference>
<gene>
    <name evidence="4" type="ORF">MKW94_016291</name>
</gene>
<dbReference type="SUPFAM" id="SSF46565">
    <property type="entry name" value="Chaperone J-domain"/>
    <property type="match status" value="1"/>
</dbReference>
<dbReference type="PROSITE" id="PS50076">
    <property type="entry name" value="DNAJ_2"/>
    <property type="match status" value="1"/>
</dbReference>
<feature type="domain" description="J" evidence="3">
    <location>
        <begin position="2"/>
        <end position="90"/>
    </location>
</feature>
<feature type="compositionally biased region" description="Low complexity" evidence="1">
    <location>
        <begin position="65"/>
        <end position="78"/>
    </location>
</feature>
<feature type="transmembrane region" description="Helical" evidence="2">
    <location>
        <begin position="114"/>
        <end position="134"/>
    </location>
</feature>
<dbReference type="PANTHER" id="PTHR24074">
    <property type="entry name" value="CO-CHAPERONE PROTEIN DJLA"/>
    <property type="match status" value="1"/>
</dbReference>
<keyword evidence="2" id="KW-0472">Membrane</keyword>
<dbReference type="InterPro" id="IPR050817">
    <property type="entry name" value="DjlA_DnaK_co-chaperone"/>
</dbReference>
<comment type="caution">
    <text evidence="4">The sequence shown here is derived from an EMBL/GenBank/DDBJ whole genome shotgun (WGS) entry which is preliminary data.</text>
</comment>
<proteinExistence type="predicted"/>
<evidence type="ECO:0000313" key="5">
    <source>
        <dbReference type="Proteomes" id="UP001177140"/>
    </source>
</evidence>
<evidence type="ECO:0000256" key="2">
    <source>
        <dbReference type="SAM" id="Phobius"/>
    </source>
</evidence>
<feature type="region of interest" description="Disordered" evidence="1">
    <location>
        <begin position="64"/>
        <end position="90"/>
    </location>
</feature>
<organism evidence="4 5">
    <name type="scientific">Papaver nudicaule</name>
    <name type="common">Iceland poppy</name>
    <dbReference type="NCBI Taxonomy" id="74823"/>
    <lineage>
        <taxon>Eukaryota</taxon>
        <taxon>Viridiplantae</taxon>
        <taxon>Streptophyta</taxon>
        <taxon>Embryophyta</taxon>
        <taxon>Tracheophyta</taxon>
        <taxon>Spermatophyta</taxon>
        <taxon>Magnoliopsida</taxon>
        <taxon>Ranunculales</taxon>
        <taxon>Papaveraceae</taxon>
        <taxon>Papaveroideae</taxon>
        <taxon>Papaver</taxon>
    </lineage>
</organism>
<keyword evidence="2" id="KW-0812">Transmembrane</keyword>
<dbReference type="InterPro" id="IPR001623">
    <property type="entry name" value="DnaJ_domain"/>
</dbReference>
<protein>
    <recommendedName>
        <fullName evidence="3">J domain-containing protein</fullName>
    </recommendedName>
</protein>
<dbReference type="CDD" id="cd06257">
    <property type="entry name" value="DnaJ"/>
    <property type="match status" value="1"/>
</dbReference>